<dbReference type="Proteomes" id="UP000541444">
    <property type="component" value="Unassembled WGS sequence"/>
</dbReference>
<dbReference type="Pfam" id="PF02383">
    <property type="entry name" value="Syja_N"/>
    <property type="match status" value="2"/>
</dbReference>
<feature type="domain" description="SAC" evidence="8">
    <location>
        <begin position="1"/>
        <end position="72"/>
    </location>
</feature>
<dbReference type="PANTHER" id="PTHR45738:SF3">
    <property type="entry name" value="OS03G0182400 PROTEIN"/>
    <property type="match status" value="1"/>
</dbReference>
<dbReference type="PROSITE" id="PS50275">
    <property type="entry name" value="SAC"/>
    <property type="match status" value="1"/>
</dbReference>
<keyword evidence="3" id="KW-0472">Membrane</keyword>
<comment type="catalytic activity">
    <reaction evidence="4">
        <text>a 1,2-diacyl-sn-glycero-3-phospho-(1D-myo-inositol-3,5-bisphosphate) + H2O = a 1,2-diacyl-sn-glycero-3-phospho-(1D-myo-inositol-3-phosphate) + phosphate</text>
        <dbReference type="Rhea" id="RHEA:32955"/>
        <dbReference type="ChEBI" id="CHEBI:15377"/>
        <dbReference type="ChEBI" id="CHEBI:43474"/>
        <dbReference type="ChEBI" id="CHEBI:57923"/>
        <dbReference type="ChEBI" id="CHEBI:58088"/>
    </reaction>
</comment>
<evidence type="ECO:0000256" key="2">
    <source>
        <dbReference type="ARBA" id="ARBA00022801"/>
    </source>
</evidence>
<dbReference type="GO" id="GO:0005774">
    <property type="term" value="C:vacuolar membrane"/>
    <property type="evidence" value="ECO:0007669"/>
    <property type="project" value="UniProtKB-SubCell"/>
</dbReference>
<keyword evidence="10" id="KW-1185">Reference proteome</keyword>
<keyword evidence="6" id="KW-0175">Coiled coil</keyword>
<dbReference type="InterPro" id="IPR001878">
    <property type="entry name" value="Znf_CCHC"/>
</dbReference>
<dbReference type="OrthoDB" id="1717320at2759"/>
<gene>
    <name evidence="9" type="ORF">GIB67_021211</name>
</gene>
<dbReference type="PANTHER" id="PTHR45738">
    <property type="entry name" value="POLYPHOSPHOINOSITIDE PHOSPHATASE"/>
    <property type="match status" value="1"/>
</dbReference>
<dbReference type="SMART" id="SM00343">
    <property type="entry name" value="ZnF_C2HC"/>
    <property type="match status" value="2"/>
</dbReference>
<comment type="caution">
    <text evidence="9">The sequence shown here is derived from an EMBL/GenBank/DDBJ whole genome shotgun (WGS) entry which is preliminary data.</text>
</comment>
<comment type="subunit">
    <text evidence="5">Component of the PI(3,5)P2 regulatory complex at least composed of ATG18, SAC/FIG4, FAB1 and VAC14.</text>
</comment>
<evidence type="ECO:0000256" key="3">
    <source>
        <dbReference type="ARBA" id="ARBA00023136"/>
    </source>
</evidence>
<reference evidence="9 10" key="1">
    <citation type="journal article" date="2020" name="IScience">
        <title>Genome Sequencing of the Endangered Kingdonia uniflora (Circaeasteraceae, Ranunculales) Reveals Potential Mechanisms of Evolutionary Specialization.</title>
        <authorList>
            <person name="Sun Y."/>
            <person name="Deng T."/>
            <person name="Zhang A."/>
            <person name="Moore M.J."/>
            <person name="Landis J.B."/>
            <person name="Lin N."/>
            <person name="Zhang H."/>
            <person name="Zhang X."/>
            <person name="Huang J."/>
            <person name="Zhang X."/>
            <person name="Sun H."/>
            <person name="Wang H."/>
        </authorList>
    </citation>
    <scope>NUCLEOTIDE SEQUENCE [LARGE SCALE GENOMIC DNA]</scope>
    <source>
        <strain evidence="9">TB1705</strain>
        <tissue evidence="9">Leaf</tissue>
    </source>
</reference>
<evidence type="ECO:0000256" key="1">
    <source>
        <dbReference type="ARBA" id="ARBA00004148"/>
    </source>
</evidence>
<proteinExistence type="predicted"/>
<evidence type="ECO:0000256" key="5">
    <source>
        <dbReference type="ARBA" id="ARBA00023464"/>
    </source>
</evidence>
<dbReference type="InterPro" id="IPR002013">
    <property type="entry name" value="SAC_dom"/>
</dbReference>
<protein>
    <recommendedName>
        <fullName evidence="8">SAC domain-containing protein</fullName>
    </recommendedName>
</protein>
<evidence type="ECO:0000313" key="10">
    <source>
        <dbReference type="Proteomes" id="UP000541444"/>
    </source>
</evidence>
<dbReference type="GO" id="GO:0046856">
    <property type="term" value="P:phosphatidylinositol dephosphorylation"/>
    <property type="evidence" value="ECO:0007669"/>
    <property type="project" value="InterPro"/>
</dbReference>
<evidence type="ECO:0000256" key="7">
    <source>
        <dbReference type="SAM" id="MobiDB-lite"/>
    </source>
</evidence>
<dbReference type="GO" id="GO:0003676">
    <property type="term" value="F:nucleic acid binding"/>
    <property type="evidence" value="ECO:0007669"/>
    <property type="project" value="InterPro"/>
</dbReference>
<dbReference type="GO" id="GO:0043813">
    <property type="term" value="F:phosphatidylinositol-3,5-bisphosphate 5-phosphatase activity"/>
    <property type="evidence" value="ECO:0007669"/>
    <property type="project" value="InterPro"/>
</dbReference>
<feature type="coiled-coil region" evidence="6">
    <location>
        <begin position="336"/>
        <end position="391"/>
    </location>
</feature>
<keyword evidence="2" id="KW-0378">Hydrolase</keyword>
<accession>A0A7J7LFH7</accession>
<dbReference type="EMBL" id="JACGCM010002327">
    <property type="protein sequence ID" value="KAF6141395.1"/>
    <property type="molecule type" value="Genomic_DNA"/>
</dbReference>
<comment type="subcellular location">
    <subcellularLocation>
        <location evidence="1">Vacuole membrane</location>
        <topology evidence="1">Peripheral membrane protein</topology>
    </subcellularLocation>
</comment>
<evidence type="ECO:0000259" key="8">
    <source>
        <dbReference type="PROSITE" id="PS50275"/>
    </source>
</evidence>
<feature type="region of interest" description="Disordered" evidence="7">
    <location>
        <begin position="760"/>
        <end position="786"/>
    </location>
</feature>
<name>A0A7J7LFH7_9MAGN</name>
<evidence type="ECO:0000256" key="4">
    <source>
        <dbReference type="ARBA" id="ARBA00023337"/>
    </source>
</evidence>
<organism evidence="9 10">
    <name type="scientific">Kingdonia uniflora</name>
    <dbReference type="NCBI Taxonomy" id="39325"/>
    <lineage>
        <taxon>Eukaryota</taxon>
        <taxon>Viridiplantae</taxon>
        <taxon>Streptophyta</taxon>
        <taxon>Embryophyta</taxon>
        <taxon>Tracheophyta</taxon>
        <taxon>Spermatophyta</taxon>
        <taxon>Magnoliopsida</taxon>
        <taxon>Ranunculales</taxon>
        <taxon>Circaeasteraceae</taxon>
        <taxon>Kingdonia</taxon>
    </lineage>
</organism>
<dbReference type="GO" id="GO:0008270">
    <property type="term" value="F:zinc ion binding"/>
    <property type="evidence" value="ECO:0007669"/>
    <property type="project" value="InterPro"/>
</dbReference>
<evidence type="ECO:0000313" key="9">
    <source>
        <dbReference type="EMBL" id="KAF6141395.1"/>
    </source>
</evidence>
<dbReference type="AlphaFoldDB" id="A0A7J7LFH7"/>
<dbReference type="InterPro" id="IPR043573">
    <property type="entry name" value="Fig4-like"/>
</dbReference>
<sequence>MYLMERLEVFLTKQCVWNEFLTREIRNHLRNTLWTVALVYGFFKHAKLTVSGRDFRLTLIARRSRHYAGTRMPSSAKLCCTESWFNSSLLVPGDFPAEYLTYITKKDQDYEATRLHFQNLAKRYGSSIIILNLIKTRERKPRESILRAEFANVIEFINKDLSDDFRLRCTPTMTRRQLFTKMQSNLVYFNEDTSKSSNFVDLVWLSSSRNSCKEESYERSALLNSPVVGTSIKNVVNGIMVEIASTPSEDGSSIMKKDRQKQKCHTKGNKILKVSVNFLRALCTGCHKYGHYAHSCPTKSSNINHKAMNIKVTWDDENDEFDVNNDHPQEYENDLYSQLISELEKLKKEKNALIVKLDMCEKEKHTAEGKLKLTKTELEKLKLDLTFTKQKLEVFLHGAKNIDKMLSMSKNGTDKRGFGFDEQNAKYTSQITKFVKATPAPSFPKQSVTNAPHRHTKQPFVFYIFYCEACGRKGHLAPYCKYVPQFRGRNNLYLERGKPHRSYAQSFANSFFVQKSFNGFNNMTQTTEERMKVRGGTKRPRLGGTGILDGQRAGDNPVHWATEKGFKYRPIVKEQVVDIKSVYEVNEGYARVFAKFKARNWTKILTPSGKPVATSEGEFEEDGVPILPDLHIMVVDITAQHSLYTGSGIISQKMLDDESRLVHNIAIANIIPRSQKNEFSERMKIFLYAFKNDIEIDLPNIIIEEMIDVSPKMATRSSLPFARLVMAILTVASYKVFPDEPVDTKTEKLDTCNCHKSGSHLPHVLPSEPVPPGEHIGSSRSAAQPQEVFSSEYWEHALDGDDQVG</sequence>
<evidence type="ECO:0000256" key="6">
    <source>
        <dbReference type="SAM" id="Coils"/>
    </source>
</evidence>